<sequence>MGARGLAGLGKLMAGGQVAAAPLATIATAFTLFGAPGEDGERRITVTATGGEISANGLSLGRVRSLY</sequence>
<name>A0A1E3H8I4_9HYPH</name>
<organism evidence="1 2">
    <name type="scientific">Methylobrevis pamukkalensis</name>
    <dbReference type="NCBI Taxonomy" id="1439726"/>
    <lineage>
        <taxon>Bacteria</taxon>
        <taxon>Pseudomonadati</taxon>
        <taxon>Pseudomonadota</taxon>
        <taxon>Alphaproteobacteria</taxon>
        <taxon>Hyphomicrobiales</taxon>
        <taxon>Pleomorphomonadaceae</taxon>
        <taxon>Methylobrevis</taxon>
    </lineage>
</organism>
<dbReference type="RefSeq" id="WP_069305398.1">
    <property type="nucleotide sequence ID" value="NZ_MCRJ01000001.1"/>
</dbReference>
<evidence type="ECO:0000313" key="2">
    <source>
        <dbReference type="Proteomes" id="UP000094622"/>
    </source>
</evidence>
<dbReference type="EMBL" id="MCRJ01000001">
    <property type="protein sequence ID" value="ODN72649.1"/>
    <property type="molecule type" value="Genomic_DNA"/>
</dbReference>
<proteinExistence type="predicted"/>
<comment type="caution">
    <text evidence="1">The sequence shown here is derived from an EMBL/GenBank/DDBJ whole genome shotgun (WGS) entry which is preliminary data.</text>
</comment>
<keyword evidence="2" id="KW-1185">Reference proteome</keyword>
<evidence type="ECO:0000313" key="1">
    <source>
        <dbReference type="EMBL" id="ODN72649.1"/>
    </source>
</evidence>
<gene>
    <name evidence="1" type="ORF">A6302_00142</name>
</gene>
<dbReference type="AlphaFoldDB" id="A0A1E3H8I4"/>
<dbReference type="Proteomes" id="UP000094622">
    <property type="component" value="Unassembled WGS sequence"/>
</dbReference>
<reference evidence="1 2" key="1">
    <citation type="submission" date="2016-07" db="EMBL/GenBank/DDBJ databases">
        <title>Draft Genome Sequence of Methylobrevis pamukkalensis PK2.</title>
        <authorList>
            <person name="Vasilenko O.V."/>
            <person name="Doronina N.V."/>
            <person name="Shmareva M.N."/>
            <person name="Tarlachkov S.V."/>
            <person name="Mustakhimov I."/>
            <person name="Trotsenko Y.A."/>
        </authorList>
    </citation>
    <scope>NUCLEOTIDE SEQUENCE [LARGE SCALE GENOMIC DNA]</scope>
    <source>
        <strain evidence="1 2">PK2</strain>
    </source>
</reference>
<protein>
    <submittedName>
        <fullName evidence="1">Uncharacterized protein</fullName>
    </submittedName>
</protein>
<accession>A0A1E3H8I4</accession>